<protein>
    <submittedName>
        <fullName evidence="2">Uncharacterized protein</fullName>
    </submittedName>
</protein>
<feature type="transmembrane region" description="Helical" evidence="1">
    <location>
        <begin position="104"/>
        <end position="126"/>
    </location>
</feature>
<accession>A0ABT4Y9M7</accession>
<dbReference type="RefSeq" id="WP_271471846.1">
    <property type="nucleotide sequence ID" value="NZ_JANEWF010000031.1"/>
</dbReference>
<gene>
    <name evidence="2" type="ORF">NNO07_21150</name>
</gene>
<name>A0ABT4Y9M7_METRE</name>
<keyword evidence="1" id="KW-0812">Transmembrane</keyword>
<sequence length="132" mass="14618">MIDINSWPLYVQLAFGLGPFVIGFSGGGILVFTTLRHYDRIVSSFPNSRGVQNVLRIFANYGFHPRSMQVAAIAGIVLFPRMCIRRGELEPEEVRNFPPEIKRLMVIFTTLLGVGLAWVALAVVLLKLSGGN</sequence>
<evidence type="ECO:0000313" key="3">
    <source>
        <dbReference type="Proteomes" id="UP001211689"/>
    </source>
</evidence>
<evidence type="ECO:0000313" key="2">
    <source>
        <dbReference type="EMBL" id="MDA8485584.1"/>
    </source>
</evidence>
<comment type="caution">
    <text evidence="2">The sequence shown here is derived from an EMBL/GenBank/DDBJ whole genome shotgun (WGS) entry which is preliminary data.</text>
</comment>
<dbReference type="EMBL" id="JANEWF010000031">
    <property type="protein sequence ID" value="MDA8485584.1"/>
    <property type="molecule type" value="Genomic_DNA"/>
</dbReference>
<keyword evidence="1" id="KW-1133">Transmembrane helix</keyword>
<evidence type="ECO:0000256" key="1">
    <source>
        <dbReference type="SAM" id="Phobius"/>
    </source>
</evidence>
<organism evidence="2 3">
    <name type="scientific">Metapseudomonas resinovorans</name>
    <name type="common">Pseudomonas resinovorans</name>
    <dbReference type="NCBI Taxonomy" id="53412"/>
    <lineage>
        <taxon>Bacteria</taxon>
        <taxon>Pseudomonadati</taxon>
        <taxon>Pseudomonadota</taxon>
        <taxon>Gammaproteobacteria</taxon>
        <taxon>Pseudomonadales</taxon>
        <taxon>Pseudomonadaceae</taxon>
        <taxon>Metapseudomonas</taxon>
    </lineage>
</organism>
<feature type="transmembrane region" description="Helical" evidence="1">
    <location>
        <begin position="12"/>
        <end position="35"/>
    </location>
</feature>
<reference evidence="2 3" key="1">
    <citation type="submission" date="2022-07" db="EMBL/GenBank/DDBJ databases">
        <title>Genome Analysis of Selected Gammaproteobacteria from Nigerian Food snails.</title>
        <authorList>
            <person name="Okafor A.C."/>
        </authorList>
    </citation>
    <scope>NUCLEOTIDE SEQUENCE [LARGE SCALE GENOMIC DNA]</scope>
    <source>
        <strain evidence="2 3">Awg 2</strain>
    </source>
</reference>
<dbReference type="Proteomes" id="UP001211689">
    <property type="component" value="Unassembled WGS sequence"/>
</dbReference>
<proteinExistence type="predicted"/>
<keyword evidence="1" id="KW-0472">Membrane</keyword>
<keyword evidence="3" id="KW-1185">Reference proteome</keyword>